<organism evidence="1 2">
    <name type="scientific">Camellia sinensis var. sinensis</name>
    <name type="common">China tea</name>
    <dbReference type="NCBI Taxonomy" id="542762"/>
    <lineage>
        <taxon>Eukaryota</taxon>
        <taxon>Viridiplantae</taxon>
        <taxon>Streptophyta</taxon>
        <taxon>Embryophyta</taxon>
        <taxon>Tracheophyta</taxon>
        <taxon>Spermatophyta</taxon>
        <taxon>Magnoliopsida</taxon>
        <taxon>eudicotyledons</taxon>
        <taxon>Gunneridae</taxon>
        <taxon>Pentapetalae</taxon>
        <taxon>asterids</taxon>
        <taxon>Ericales</taxon>
        <taxon>Theaceae</taxon>
        <taxon>Camellia</taxon>
    </lineage>
</organism>
<dbReference type="AlphaFoldDB" id="A0A4S4EZB4"/>
<sequence>MTLMSSKRDWEIVHIPEKPPIPPHQQPTVNVYAALIDPKHTNTLVRKLNQIAPLENLRHVKRVRKQHLEKGYPTTQARLGGVELSALFCYILYSAPLGFGNNQNKELLLERVMEQSSDDNIPIYDQLSNQEIGWDLEEVEGLALMIKKTLLMLKLESEDD</sequence>
<dbReference type="EMBL" id="SDRB02000958">
    <property type="protein sequence ID" value="THG22152.1"/>
    <property type="molecule type" value="Genomic_DNA"/>
</dbReference>
<protein>
    <submittedName>
        <fullName evidence="1">Uncharacterized protein</fullName>
    </submittedName>
</protein>
<accession>A0A4S4EZB4</accession>
<proteinExistence type="predicted"/>
<dbReference type="STRING" id="542762.A0A4S4EZB4"/>
<dbReference type="Proteomes" id="UP000306102">
    <property type="component" value="Unassembled WGS sequence"/>
</dbReference>
<evidence type="ECO:0000313" key="2">
    <source>
        <dbReference type="Proteomes" id="UP000306102"/>
    </source>
</evidence>
<name>A0A4S4EZB4_CAMSN</name>
<keyword evidence="2" id="KW-1185">Reference proteome</keyword>
<comment type="caution">
    <text evidence="1">The sequence shown here is derived from an EMBL/GenBank/DDBJ whole genome shotgun (WGS) entry which is preliminary data.</text>
</comment>
<gene>
    <name evidence="1" type="ORF">TEA_023595</name>
</gene>
<reference evidence="1 2" key="1">
    <citation type="journal article" date="2018" name="Proc. Natl. Acad. Sci. U.S.A.">
        <title>Draft genome sequence of Camellia sinensis var. sinensis provides insights into the evolution of the tea genome and tea quality.</title>
        <authorList>
            <person name="Wei C."/>
            <person name="Yang H."/>
            <person name="Wang S."/>
            <person name="Zhao J."/>
            <person name="Liu C."/>
            <person name="Gao L."/>
            <person name="Xia E."/>
            <person name="Lu Y."/>
            <person name="Tai Y."/>
            <person name="She G."/>
            <person name="Sun J."/>
            <person name="Cao H."/>
            <person name="Tong W."/>
            <person name="Gao Q."/>
            <person name="Li Y."/>
            <person name="Deng W."/>
            <person name="Jiang X."/>
            <person name="Wang W."/>
            <person name="Chen Q."/>
            <person name="Zhang S."/>
            <person name="Li H."/>
            <person name="Wu J."/>
            <person name="Wang P."/>
            <person name="Li P."/>
            <person name="Shi C."/>
            <person name="Zheng F."/>
            <person name="Jian J."/>
            <person name="Huang B."/>
            <person name="Shan D."/>
            <person name="Shi M."/>
            <person name="Fang C."/>
            <person name="Yue Y."/>
            <person name="Li F."/>
            <person name="Li D."/>
            <person name="Wei S."/>
            <person name="Han B."/>
            <person name="Jiang C."/>
            <person name="Yin Y."/>
            <person name="Xia T."/>
            <person name="Zhang Z."/>
            <person name="Bennetzen J.L."/>
            <person name="Zhao S."/>
            <person name="Wan X."/>
        </authorList>
    </citation>
    <scope>NUCLEOTIDE SEQUENCE [LARGE SCALE GENOMIC DNA]</scope>
    <source>
        <strain evidence="2">cv. Shuchazao</strain>
        <tissue evidence="1">Leaf</tissue>
    </source>
</reference>
<evidence type="ECO:0000313" key="1">
    <source>
        <dbReference type="EMBL" id="THG22152.1"/>
    </source>
</evidence>